<evidence type="ECO:0000313" key="1">
    <source>
        <dbReference type="EMBL" id="QFZ28654.1"/>
    </source>
</evidence>
<dbReference type="EMBL" id="CP038487">
    <property type="protein sequence ID" value="QFZ28654.1"/>
    <property type="molecule type" value="Genomic_DNA"/>
</dbReference>
<proteinExistence type="predicted"/>
<name>A0ACD0WM96_CLALS</name>
<organism evidence="1 2">
    <name type="scientific">Clavispora lusitaniae</name>
    <name type="common">Candida lusitaniae</name>
    <dbReference type="NCBI Taxonomy" id="36911"/>
    <lineage>
        <taxon>Eukaryota</taxon>
        <taxon>Fungi</taxon>
        <taxon>Dikarya</taxon>
        <taxon>Ascomycota</taxon>
        <taxon>Saccharomycotina</taxon>
        <taxon>Pichiomycetes</taxon>
        <taxon>Metschnikowiaceae</taxon>
        <taxon>Clavispora</taxon>
    </lineage>
</organism>
<sequence>MHHTQSQHLVFAFTLSASIFQHMSGTIVRALGWDDGYTQRFLAINPLGDEVNLYQTAGEHDITKVHSYSGIDHIQCMSYSRRHVGWTGVGTLDGSVHVFDMAGGGGSVRLHVRQSRPCNAVTFNDGTLVAASFDKSRHDSSLQVWDMARHARVFGADSDGGGRAAHGFLANEATVSAAFDRADPGGMLLMAGGYKSLREYDMRDTGGAPVFQVATRCTSGLAFDHFSPHVFSSVAEDGSVAIWDRRRLTSGGHAAPALHFAKLVAASVRRGHAPCMRHSTVRRGEFAAVFNGNLIRRWNTGCVPKMDEASAPTFLPPASSLSTSSASVVASLKAQAAEMYAPSEESMFVALVLDCKTEWPRVASFDYSPDTTSRTSTSFVCLREKGSVFRMPVVESIEALDFDPHNGFALAGPEGTHSHTVPPLPQSSTSPHSPRSSRSRLSTPDSSGVRAHSPASSHSSSPPAAPLRHMWALDDVLRSDVCSAARARAEADYGADCDANAVVVATDEAAGASSSLRHTWQWLSLAKRSLDKGTMVRDGVDLGYVGVLAVWEGAEELQGQTRDTHGGTVEEARFASAVRAIVAAKGDKSAGISVSETAHRAQRQLCLLVCGWYLAANELDAQIDQLARDGHVEKAAAWAVFHGDVARAIDILAHAKHEQLQVISTAVAGYLAYKDSRVNSPWNDQCRKLASDLDHPYLRAIFAFIADNDWWDVLDEHALPLRERLGIAIRFLSDKDLHVYLHRVADTVVARGELEGLILTGLTPRGVDLLQSYVDRTSDVQTAALMAAHAVPRYFRDSRVDHWTDCYRSLLNSWGMFRTRARFDVARTRLARTSWGSPALRPPPRSVYLQCQRCNKNMFSGKAPKARAPMHKQLARLSLKGTDLPVTSCPHCGASLPRCAICLLTLGTSVPGVVRDSDAAGDTGASHFGNKFSFCLTCNHGYHAHHAEEWFSKHYVCPVPDCNCRCNSK</sequence>
<reference evidence="2" key="1">
    <citation type="journal article" date="2019" name="MBio">
        <title>Comparative genomics for the elucidation of multidrug resistance (MDR) in Candida lusitaniae.</title>
        <authorList>
            <person name="Kannan A."/>
            <person name="Asner S.A."/>
            <person name="Trachsel E."/>
            <person name="Kelly S."/>
            <person name="Parker J."/>
            <person name="Sanglard D."/>
        </authorList>
    </citation>
    <scope>NUCLEOTIDE SEQUENCE [LARGE SCALE GENOMIC DNA]</scope>
    <source>
        <strain evidence="2">P1</strain>
    </source>
</reference>
<evidence type="ECO:0000313" key="2">
    <source>
        <dbReference type="Proteomes" id="UP000326582"/>
    </source>
</evidence>
<accession>A0ACD0WM96</accession>
<gene>
    <name evidence="1" type="ORF">EJF14_40700</name>
</gene>
<keyword evidence="2" id="KW-1185">Reference proteome</keyword>
<protein>
    <submittedName>
        <fullName evidence="1">SEH-associated protein</fullName>
    </submittedName>
</protein>
<dbReference type="Proteomes" id="UP000326582">
    <property type="component" value="Chromosome 4"/>
</dbReference>